<feature type="transmembrane region" description="Helical" evidence="12">
    <location>
        <begin position="68"/>
        <end position="95"/>
    </location>
</feature>
<feature type="transmembrane region" description="Helical" evidence="12">
    <location>
        <begin position="169"/>
        <end position="197"/>
    </location>
</feature>
<keyword evidence="10" id="KW-0066">ATP synthesis</keyword>
<evidence type="ECO:0000256" key="6">
    <source>
        <dbReference type="ARBA" id="ARBA00022781"/>
    </source>
</evidence>
<name>A0A6G9DVQ6_9MOLL</name>
<dbReference type="PANTHER" id="PTHR11410:SF0">
    <property type="entry name" value="ATP SYNTHASE SUBUNIT A"/>
    <property type="match status" value="1"/>
</dbReference>
<evidence type="ECO:0000256" key="2">
    <source>
        <dbReference type="ARBA" id="ARBA00006810"/>
    </source>
</evidence>
<accession>A0A6G9DVQ6</accession>
<keyword evidence="5 12" id="KW-0812">Transmembrane</keyword>
<keyword evidence="7 12" id="KW-1133">Transmembrane helix</keyword>
<evidence type="ECO:0000256" key="9">
    <source>
        <dbReference type="ARBA" id="ARBA00023136"/>
    </source>
</evidence>
<geneLocation type="mitochondrion" evidence="13"/>
<dbReference type="PRINTS" id="PR00123">
    <property type="entry name" value="ATPASEA"/>
</dbReference>
<comment type="subcellular location">
    <subcellularLocation>
        <location evidence="1">Membrane</location>
        <topology evidence="1">Multi-pass membrane protein</topology>
    </subcellularLocation>
    <subcellularLocation>
        <location evidence="11">Mitochondrion inner membrane</location>
        <topology evidence="11">Multi-pass membrane protein</topology>
    </subcellularLocation>
</comment>
<keyword evidence="4" id="KW-0138">CF(0)</keyword>
<gene>
    <name evidence="13" type="primary">atp6</name>
</gene>
<sequence length="233" mass="26398">MLMDIFSSFDEQNFTIMSTLPLIWILSIFPILFLHTQFWVNLTRWNLILLKPKSFMNNQVMRTSGKNMLGFANIMISVFIMLIIINLVGLLPYVFSLSSHLSFSFCLGFPLWFSLILSGIFMNFFMVVSHFLPSGAPSVLNPFLVLVETISISVRPITLSVRLAANMSAGHIILGLIGTYLSSGMFSYSLLILFLLIVAEIFYFMFEVGVSLIQAYIFSLLITLYSEDHPLNS</sequence>
<evidence type="ECO:0000256" key="8">
    <source>
        <dbReference type="ARBA" id="ARBA00023065"/>
    </source>
</evidence>
<evidence type="ECO:0000256" key="12">
    <source>
        <dbReference type="SAM" id="Phobius"/>
    </source>
</evidence>
<dbReference type="GeneID" id="54115001"/>
<keyword evidence="6" id="KW-0375">Hydrogen ion transport</keyword>
<evidence type="ECO:0000256" key="7">
    <source>
        <dbReference type="ARBA" id="ARBA00022989"/>
    </source>
</evidence>
<keyword evidence="13" id="KW-0496">Mitochondrion</keyword>
<comment type="similarity">
    <text evidence="2">Belongs to the ATPase A chain family.</text>
</comment>
<dbReference type="Pfam" id="PF00119">
    <property type="entry name" value="ATP-synt_A"/>
    <property type="match status" value="1"/>
</dbReference>
<dbReference type="PANTHER" id="PTHR11410">
    <property type="entry name" value="ATP SYNTHASE SUBUNIT A"/>
    <property type="match status" value="1"/>
</dbReference>
<evidence type="ECO:0000256" key="5">
    <source>
        <dbReference type="ARBA" id="ARBA00022692"/>
    </source>
</evidence>
<evidence type="ECO:0000256" key="10">
    <source>
        <dbReference type="ARBA" id="ARBA00023310"/>
    </source>
</evidence>
<evidence type="ECO:0000256" key="1">
    <source>
        <dbReference type="ARBA" id="ARBA00004141"/>
    </source>
</evidence>
<evidence type="ECO:0000313" key="13">
    <source>
        <dbReference type="EMBL" id="QIP53382.1"/>
    </source>
</evidence>
<reference evidence="13" key="1">
    <citation type="submission" date="2020-02" db="EMBL/GenBank/DDBJ databases">
        <authorList>
            <person name="Qu J."/>
            <person name="Wang X."/>
            <person name="Cui Y."/>
        </authorList>
    </citation>
    <scope>NUCLEOTIDE SEQUENCE</scope>
</reference>
<keyword evidence="3" id="KW-0813">Transport</keyword>
<dbReference type="InterPro" id="IPR045083">
    <property type="entry name" value="ATP_synth_F0_asu_bact/mt"/>
</dbReference>
<organism evidence="13">
    <name type="scientific">Lepidozona coreanica</name>
    <dbReference type="NCBI Taxonomy" id="55527"/>
    <lineage>
        <taxon>Eukaryota</taxon>
        <taxon>Metazoa</taxon>
        <taxon>Spiralia</taxon>
        <taxon>Lophotrochozoa</taxon>
        <taxon>Mollusca</taxon>
        <taxon>Polyplacophora</taxon>
        <taxon>Neoloricata</taxon>
        <taxon>Chitonida</taxon>
        <taxon>Chitonina</taxon>
        <taxon>Ischnochitonidae</taxon>
        <taxon>Lepidozona</taxon>
    </lineage>
</organism>
<proteinExistence type="inferred from homology"/>
<dbReference type="CDD" id="cd00310">
    <property type="entry name" value="ATP-synt_Fo_a_6"/>
    <property type="match status" value="1"/>
</dbReference>
<evidence type="ECO:0000256" key="11">
    <source>
        <dbReference type="RuleBase" id="RU004450"/>
    </source>
</evidence>
<dbReference type="NCBIfam" id="TIGR01131">
    <property type="entry name" value="ATP_synt_6_or_A"/>
    <property type="match status" value="1"/>
</dbReference>
<feature type="transmembrane region" description="Helical" evidence="12">
    <location>
        <begin position="20"/>
        <end position="47"/>
    </location>
</feature>
<dbReference type="AlphaFoldDB" id="A0A6G9DVQ6"/>
<evidence type="ECO:0000256" key="3">
    <source>
        <dbReference type="ARBA" id="ARBA00022448"/>
    </source>
</evidence>
<dbReference type="Gene3D" id="1.20.120.220">
    <property type="entry name" value="ATP synthase, F0 complex, subunit A"/>
    <property type="match status" value="1"/>
</dbReference>
<protein>
    <recommendedName>
        <fullName evidence="11">ATP synthase subunit a</fullName>
    </recommendedName>
</protein>
<dbReference type="GO" id="GO:0005743">
    <property type="term" value="C:mitochondrial inner membrane"/>
    <property type="evidence" value="ECO:0007669"/>
    <property type="project" value="UniProtKB-SubCell"/>
</dbReference>
<dbReference type="RefSeq" id="YP_009755016.1">
    <property type="nucleotide sequence ID" value="NC_046935.1"/>
</dbReference>
<feature type="transmembrane region" description="Helical" evidence="12">
    <location>
        <begin position="139"/>
        <end position="157"/>
    </location>
</feature>
<dbReference type="InterPro" id="IPR023011">
    <property type="entry name" value="ATP_synth_F0_asu_AS"/>
</dbReference>
<feature type="transmembrane region" description="Helical" evidence="12">
    <location>
        <begin position="101"/>
        <end position="127"/>
    </location>
</feature>
<keyword evidence="9 12" id="KW-0472">Membrane</keyword>
<dbReference type="PROSITE" id="PS00449">
    <property type="entry name" value="ATPASE_A"/>
    <property type="match status" value="1"/>
</dbReference>
<dbReference type="GO" id="GO:0045259">
    <property type="term" value="C:proton-transporting ATP synthase complex"/>
    <property type="evidence" value="ECO:0007669"/>
    <property type="project" value="UniProtKB-KW"/>
</dbReference>
<keyword evidence="8" id="KW-0406">Ion transport</keyword>
<dbReference type="SUPFAM" id="SSF81336">
    <property type="entry name" value="F1F0 ATP synthase subunit A"/>
    <property type="match status" value="1"/>
</dbReference>
<dbReference type="EMBL" id="MT070411">
    <property type="protein sequence ID" value="QIP53382.1"/>
    <property type="molecule type" value="Genomic_DNA"/>
</dbReference>
<dbReference type="InterPro" id="IPR035908">
    <property type="entry name" value="F0_ATP_A_sf"/>
</dbReference>
<dbReference type="InterPro" id="IPR000568">
    <property type="entry name" value="ATP_synth_F0_asu"/>
</dbReference>
<dbReference type="GO" id="GO:0046933">
    <property type="term" value="F:proton-transporting ATP synthase activity, rotational mechanism"/>
    <property type="evidence" value="ECO:0007669"/>
    <property type="project" value="TreeGrafter"/>
</dbReference>
<evidence type="ECO:0000256" key="4">
    <source>
        <dbReference type="ARBA" id="ARBA00022547"/>
    </source>
</evidence>
<feature type="transmembrane region" description="Helical" evidence="12">
    <location>
        <begin position="204"/>
        <end position="225"/>
    </location>
</feature>